<evidence type="ECO:0000313" key="4">
    <source>
        <dbReference type="Proteomes" id="UP000008522"/>
    </source>
</evidence>
<evidence type="ECO:0000259" key="2">
    <source>
        <dbReference type="Pfam" id="PF02384"/>
    </source>
</evidence>
<dbReference type="GO" id="GO:0008170">
    <property type="term" value="F:N-methyltransferase activity"/>
    <property type="evidence" value="ECO:0007669"/>
    <property type="project" value="InterPro"/>
</dbReference>
<dbReference type="EMBL" id="CP002874">
    <property type="protein sequence ID" value="AEM22171.1"/>
    <property type="molecule type" value="Genomic_DNA"/>
</dbReference>
<dbReference type="GeneID" id="44970077"/>
<protein>
    <recommendedName>
        <fullName evidence="2">DNA methylase adenine-specific domain-containing protein</fullName>
    </recommendedName>
</protein>
<feature type="domain" description="DNA methylase adenine-specific" evidence="2">
    <location>
        <begin position="103"/>
        <end position="205"/>
    </location>
</feature>
<dbReference type="PATRIC" id="fig|1045858.4.peg.1552"/>
<name>G0EI12_BRAIP</name>
<accession>G0EI12</accession>
<gene>
    <name evidence="3" type="ordered locus">Bint_1552</name>
</gene>
<dbReference type="Proteomes" id="UP000008522">
    <property type="component" value="Chromosome"/>
</dbReference>
<dbReference type="Pfam" id="PF02384">
    <property type="entry name" value="N6_Mtase"/>
    <property type="match status" value="1"/>
</dbReference>
<organism evidence="3 4">
    <name type="scientific">Brachyspira intermedia (strain ATCC 51140 / PWS/A)</name>
    <name type="common">Serpulina intermedia</name>
    <dbReference type="NCBI Taxonomy" id="1045858"/>
    <lineage>
        <taxon>Bacteria</taxon>
        <taxon>Pseudomonadati</taxon>
        <taxon>Spirochaetota</taxon>
        <taxon>Spirochaetia</taxon>
        <taxon>Brachyspirales</taxon>
        <taxon>Brachyspiraceae</taxon>
        <taxon>Brachyspira</taxon>
    </lineage>
</organism>
<dbReference type="KEGG" id="bip:Bint_1552"/>
<evidence type="ECO:0000313" key="3">
    <source>
        <dbReference type="EMBL" id="AEM22171.1"/>
    </source>
</evidence>
<dbReference type="RefSeq" id="WP_014487997.1">
    <property type="nucleotide sequence ID" value="NC_017243.1"/>
</dbReference>
<dbReference type="InterPro" id="IPR003356">
    <property type="entry name" value="DNA_methylase_A-5"/>
</dbReference>
<dbReference type="AlphaFoldDB" id="G0EI12"/>
<dbReference type="Gene3D" id="3.40.50.150">
    <property type="entry name" value="Vaccinia Virus protein VP39"/>
    <property type="match status" value="1"/>
</dbReference>
<reference evidence="3 4" key="1">
    <citation type="journal article" date="2011" name="BMC Genomics">
        <title>Complete genome sequence of Brachyspira intermedia reveals unique genomic features in Brachyspira species and phage-mediated horizontal gene transfer.</title>
        <authorList>
            <person name="Hafstrom T."/>
            <person name="Jansson D.S."/>
            <person name="Segerman B."/>
        </authorList>
    </citation>
    <scope>NUCLEOTIDE SEQUENCE [LARGE SCALE GENOMIC DNA]</scope>
    <source>
        <strain evidence="4">ATCC 51140 / PWS/A</strain>
    </source>
</reference>
<sequence length="243" mass="28435">MKKLKSSKYKNLYDILQSVSYKHTIAKVFYDFIAMTALNISIGISLNPEEIKNRIEQLKKISDHYDKNEMELFNTFKLEIANEYQNNRYQDVLGTLFQELNLTNEYKGQFFTPYELSYCMNKITFDKSLLKERDFIHCYEPAVGSGGFVIASCQIAEELGYNYAEKLIWTVNDVDLMCVYMSFIQLNLIGAAALIQHCNTLSMKVFDRFYTLGYILNRCSQRLQIEEHCNKMLKIIKDVQKIS</sequence>
<keyword evidence="4" id="KW-1185">Reference proteome</keyword>
<dbReference type="OrthoDB" id="9814572at2"/>
<comment type="similarity">
    <text evidence="1">Belongs to the N(4)/N(6)-methyltransferase family.</text>
</comment>
<dbReference type="HOGENOM" id="CLU_072010_2_0_12"/>
<dbReference type="GO" id="GO:0003677">
    <property type="term" value="F:DNA binding"/>
    <property type="evidence" value="ECO:0007669"/>
    <property type="project" value="InterPro"/>
</dbReference>
<evidence type="ECO:0000256" key="1">
    <source>
        <dbReference type="ARBA" id="ARBA00006594"/>
    </source>
</evidence>
<dbReference type="eggNOG" id="COG0286">
    <property type="taxonomic scope" value="Bacteria"/>
</dbReference>
<dbReference type="InterPro" id="IPR029063">
    <property type="entry name" value="SAM-dependent_MTases_sf"/>
</dbReference>
<proteinExistence type="inferred from homology"/>
<dbReference type="SUPFAM" id="SSF53335">
    <property type="entry name" value="S-adenosyl-L-methionine-dependent methyltransferases"/>
    <property type="match status" value="1"/>
</dbReference>